<dbReference type="NCBIfam" id="NF004064">
    <property type="entry name" value="PRK05578.1"/>
    <property type="match status" value="1"/>
</dbReference>
<dbReference type="PROSITE" id="PS51747">
    <property type="entry name" value="CYT_DCMP_DEAMINASES_2"/>
    <property type="match status" value="1"/>
</dbReference>
<dbReference type="GO" id="GO:0008270">
    <property type="term" value="F:zinc ion binding"/>
    <property type="evidence" value="ECO:0007669"/>
    <property type="project" value="UniProtKB-UniRule"/>
</dbReference>
<dbReference type="GO" id="GO:0005829">
    <property type="term" value="C:cytosol"/>
    <property type="evidence" value="ECO:0007669"/>
    <property type="project" value="TreeGrafter"/>
</dbReference>
<evidence type="ECO:0000313" key="18">
    <source>
        <dbReference type="Proteomes" id="UP001152599"/>
    </source>
</evidence>
<dbReference type="InterPro" id="IPR002125">
    <property type="entry name" value="CMP_dCMP_dom"/>
</dbReference>
<keyword evidence="7 15" id="KW-0378">Hydrolase</keyword>
<dbReference type="PANTHER" id="PTHR11644:SF2">
    <property type="entry name" value="CYTIDINE DEAMINASE"/>
    <property type="match status" value="1"/>
</dbReference>
<dbReference type="AlphaFoldDB" id="A0A9X4MY42"/>
<dbReference type="GO" id="GO:0072527">
    <property type="term" value="P:pyrimidine-containing compound metabolic process"/>
    <property type="evidence" value="ECO:0007669"/>
    <property type="project" value="UniProtKB-ARBA"/>
</dbReference>
<feature type="active site" description="Proton donor" evidence="12">
    <location>
        <position position="75"/>
    </location>
</feature>
<keyword evidence="18" id="KW-1185">Reference proteome</keyword>
<evidence type="ECO:0000256" key="15">
    <source>
        <dbReference type="RuleBase" id="RU364006"/>
    </source>
</evidence>
<evidence type="ECO:0000256" key="8">
    <source>
        <dbReference type="ARBA" id="ARBA00022833"/>
    </source>
</evidence>
<comment type="caution">
    <text evidence="17">The sequence shown here is derived from an EMBL/GenBank/DDBJ whole genome shotgun (WGS) entry which is preliminary data.</text>
</comment>
<organism evidence="17 18">
    <name type="scientific">Profundicola chukchiensis</name>
    <dbReference type="NCBI Taxonomy" id="2961959"/>
    <lineage>
        <taxon>Bacteria</taxon>
        <taxon>Pseudomonadati</taxon>
        <taxon>Bacteroidota</taxon>
        <taxon>Flavobacteriia</taxon>
        <taxon>Flavobacteriales</taxon>
        <taxon>Weeksellaceae</taxon>
        <taxon>Profundicola</taxon>
    </lineage>
</organism>
<dbReference type="GO" id="GO:0004126">
    <property type="term" value="F:cytidine deaminase activity"/>
    <property type="evidence" value="ECO:0007669"/>
    <property type="project" value="UniProtKB-UniRule"/>
</dbReference>
<evidence type="ECO:0000256" key="12">
    <source>
        <dbReference type="PIRSR" id="PIRSR606262-1"/>
    </source>
</evidence>
<dbReference type="Pfam" id="PF00383">
    <property type="entry name" value="dCMP_cyt_deam_1"/>
    <property type="match status" value="1"/>
</dbReference>
<evidence type="ECO:0000256" key="7">
    <source>
        <dbReference type="ARBA" id="ARBA00022801"/>
    </source>
</evidence>
<proteinExistence type="inferred from homology"/>
<dbReference type="NCBIfam" id="TIGR01354">
    <property type="entry name" value="cyt_deam_tetra"/>
    <property type="match status" value="1"/>
</dbReference>
<gene>
    <name evidence="17" type="primary">cdd</name>
    <name evidence="17" type="ORF">NMK71_06855</name>
</gene>
<comment type="catalytic activity">
    <reaction evidence="10 15">
        <text>2'-deoxycytidine + H2O + H(+) = 2'-deoxyuridine + NH4(+)</text>
        <dbReference type="Rhea" id="RHEA:13433"/>
        <dbReference type="ChEBI" id="CHEBI:15377"/>
        <dbReference type="ChEBI" id="CHEBI:15378"/>
        <dbReference type="ChEBI" id="CHEBI:15698"/>
        <dbReference type="ChEBI" id="CHEBI:16450"/>
        <dbReference type="ChEBI" id="CHEBI:28938"/>
        <dbReference type="EC" id="3.5.4.5"/>
    </reaction>
</comment>
<evidence type="ECO:0000256" key="5">
    <source>
        <dbReference type="ARBA" id="ARBA00018266"/>
    </source>
</evidence>
<evidence type="ECO:0000256" key="11">
    <source>
        <dbReference type="ARBA" id="ARBA00049558"/>
    </source>
</evidence>
<dbReference type="GO" id="GO:0055086">
    <property type="term" value="P:nucleobase-containing small molecule metabolic process"/>
    <property type="evidence" value="ECO:0007669"/>
    <property type="project" value="UniProtKB-ARBA"/>
</dbReference>
<evidence type="ECO:0000256" key="6">
    <source>
        <dbReference type="ARBA" id="ARBA00022723"/>
    </source>
</evidence>
<sequence length="160" mass="17574">MTKKKVSFEYEEITSIEACDENIQSLYNEAQKAKEKAYAPYSNFKVGAALLLENGEVFTGNNQENAAYPSGLCAERVAIFSAKSKYPDVAIKSLVIVTSAKNVQAPVSPCGSCRQVLLEYEFAQKKPFDIYLQTKGQGLIKVASANHLLPFSFNSDMLNG</sequence>
<feature type="binding site" evidence="14">
    <location>
        <position position="113"/>
    </location>
    <ligand>
        <name>Zn(2+)</name>
        <dbReference type="ChEBI" id="CHEBI:29105"/>
        <note>catalytic</note>
    </ligand>
</feature>
<dbReference type="EC" id="3.5.4.5" evidence="4 15"/>
<dbReference type="PROSITE" id="PS00903">
    <property type="entry name" value="CYT_DCMP_DEAMINASES_1"/>
    <property type="match status" value="1"/>
</dbReference>
<feature type="domain" description="CMP/dCMP-type deaminase" evidence="16">
    <location>
        <begin position="21"/>
        <end position="156"/>
    </location>
</feature>
<evidence type="ECO:0000256" key="4">
    <source>
        <dbReference type="ARBA" id="ARBA00012783"/>
    </source>
</evidence>
<name>A0A9X4MY42_9FLAO</name>
<evidence type="ECO:0000256" key="1">
    <source>
        <dbReference type="ARBA" id="ARBA00001947"/>
    </source>
</evidence>
<dbReference type="Proteomes" id="UP001152599">
    <property type="component" value="Unassembled WGS sequence"/>
</dbReference>
<dbReference type="InterPro" id="IPR006262">
    <property type="entry name" value="Cyt_deam_tetra"/>
</dbReference>
<dbReference type="EMBL" id="JANCMU010000003">
    <property type="protein sequence ID" value="MDG4946129.1"/>
    <property type="molecule type" value="Genomic_DNA"/>
</dbReference>
<dbReference type="FunFam" id="3.40.140.10:FF:000008">
    <property type="entry name" value="Cytidine deaminase"/>
    <property type="match status" value="1"/>
</dbReference>
<dbReference type="PANTHER" id="PTHR11644">
    <property type="entry name" value="CYTIDINE DEAMINASE"/>
    <property type="match status" value="1"/>
</dbReference>
<protein>
    <recommendedName>
        <fullName evidence="5 15">Cytidine deaminase</fullName>
        <ecNumber evidence="4 15">3.5.4.5</ecNumber>
    </recommendedName>
    <alternativeName>
        <fullName evidence="9 15">Cytidine aminohydrolase</fullName>
    </alternativeName>
</protein>
<feature type="binding site" evidence="14">
    <location>
        <position position="73"/>
    </location>
    <ligand>
        <name>Zn(2+)</name>
        <dbReference type="ChEBI" id="CHEBI:29105"/>
        <note>catalytic</note>
    </ligand>
</feature>
<evidence type="ECO:0000256" key="3">
    <source>
        <dbReference type="ARBA" id="ARBA00006576"/>
    </source>
</evidence>
<evidence type="ECO:0000256" key="9">
    <source>
        <dbReference type="ARBA" id="ARBA00032005"/>
    </source>
</evidence>
<evidence type="ECO:0000259" key="16">
    <source>
        <dbReference type="PROSITE" id="PS51747"/>
    </source>
</evidence>
<evidence type="ECO:0000256" key="14">
    <source>
        <dbReference type="PIRSR" id="PIRSR606262-3"/>
    </source>
</evidence>
<dbReference type="InterPro" id="IPR016193">
    <property type="entry name" value="Cytidine_deaminase-like"/>
</dbReference>
<dbReference type="CDD" id="cd01283">
    <property type="entry name" value="cytidine_deaminase"/>
    <property type="match status" value="1"/>
</dbReference>
<reference evidence="17" key="1">
    <citation type="submission" date="2022-07" db="EMBL/GenBank/DDBJ databases">
        <title>Description and genome-wide analysis of Profundicola chukchiensis gen. nov., sp. nov., marine bacteria isolated from bottom sediments of the Chukchi Sea.</title>
        <authorList>
            <person name="Romanenko L."/>
            <person name="Otstavnykh N."/>
            <person name="Kurilenko V."/>
            <person name="Eremeev V."/>
            <person name="Velansky P."/>
            <person name="Mikhailov V."/>
            <person name="Isaeva M."/>
        </authorList>
    </citation>
    <scope>NUCLEOTIDE SEQUENCE</scope>
    <source>
        <strain evidence="17">KMM 9713</strain>
    </source>
</reference>
<evidence type="ECO:0000256" key="10">
    <source>
        <dbReference type="ARBA" id="ARBA00049252"/>
    </source>
</evidence>
<comment type="catalytic activity">
    <reaction evidence="11 15">
        <text>cytidine + H2O + H(+) = uridine + NH4(+)</text>
        <dbReference type="Rhea" id="RHEA:16069"/>
        <dbReference type="ChEBI" id="CHEBI:15377"/>
        <dbReference type="ChEBI" id="CHEBI:15378"/>
        <dbReference type="ChEBI" id="CHEBI:16704"/>
        <dbReference type="ChEBI" id="CHEBI:17562"/>
        <dbReference type="ChEBI" id="CHEBI:28938"/>
        <dbReference type="EC" id="3.5.4.5"/>
    </reaction>
</comment>
<dbReference type="InterPro" id="IPR016192">
    <property type="entry name" value="APOBEC/CMP_deaminase_Zn-bd"/>
</dbReference>
<dbReference type="InterPro" id="IPR050202">
    <property type="entry name" value="Cyt/Deoxycyt_deaminase"/>
</dbReference>
<keyword evidence="6 14" id="KW-0479">Metal-binding</keyword>
<accession>A0A9X4MY42</accession>
<dbReference type="SUPFAM" id="SSF53927">
    <property type="entry name" value="Cytidine deaminase-like"/>
    <property type="match status" value="1"/>
</dbReference>
<comment type="function">
    <text evidence="2 15">This enzyme scavenges exogenous and endogenous cytidine and 2'-deoxycytidine for UMP synthesis.</text>
</comment>
<evidence type="ECO:0000256" key="13">
    <source>
        <dbReference type="PIRSR" id="PIRSR606262-2"/>
    </source>
</evidence>
<evidence type="ECO:0000313" key="17">
    <source>
        <dbReference type="EMBL" id="MDG4946129.1"/>
    </source>
</evidence>
<evidence type="ECO:0000256" key="2">
    <source>
        <dbReference type="ARBA" id="ARBA00003949"/>
    </source>
</evidence>
<keyword evidence="8 14" id="KW-0862">Zinc</keyword>
<dbReference type="GO" id="GO:0042802">
    <property type="term" value="F:identical protein binding"/>
    <property type="evidence" value="ECO:0007669"/>
    <property type="project" value="UniProtKB-ARBA"/>
</dbReference>
<dbReference type="Gene3D" id="3.40.140.10">
    <property type="entry name" value="Cytidine Deaminase, domain 2"/>
    <property type="match status" value="1"/>
</dbReference>
<feature type="binding site" evidence="14">
    <location>
        <position position="110"/>
    </location>
    <ligand>
        <name>Zn(2+)</name>
        <dbReference type="ChEBI" id="CHEBI:29105"/>
        <note>catalytic</note>
    </ligand>
</feature>
<comment type="similarity">
    <text evidence="3 15">Belongs to the cytidine and deoxycytidylate deaminase family.</text>
</comment>
<feature type="binding site" evidence="13">
    <location>
        <begin position="62"/>
        <end position="68"/>
    </location>
    <ligand>
        <name>substrate</name>
    </ligand>
</feature>
<comment type="cofactor">
    <cofactor evidence="1 14 15">
        <name>Zn(2+)</name>
        <dbReference type="ChEBI" id="CHEBI:29105"/>
    </cofactor>
</comment>